<evidence type="ECO:0000313" key="3">
    <source>
        <dbReference type="EMBL" id="CAF1251011.1"/>
    </source>
</evidence>
<sequence>MKFLLNFIVVLLVWIRLGHTLSELTRTELCPVIGFYGLFCPSSSMETPSREDTIRSSTSRGIGMTIDLSTGEIKLPALSTTYNEKYMLSKKSIPTVAASDAERLEPIVYLFRTEQDFVYLWEQDSGSWLGGELSHIKNMLHAHKTFFIENEAVAIVQHLYPLYTLEIKSTNTNLELNQYAQQAIGQLPFIYDTRTYKDFLDIWGTHVILETLIGGMHEQQALVKDCIFRSTYFTRGLTESELELRLKADLLSRTSMNDSYYDSRRRIILDHRIGGESNVSNIDQWKQSLNSKPALLKINKYTPWSDIVHNSIIKANLQTAITSRIKLAANTRIDELNQVQRYKLDALFVQRPAQAVIGHGSRGPVPPSWEIIKDFILLDEKRCPEGLSLAESKEKCNSGAYITSWNTVKLTEPLRYERNLHTGMFRSIRVRDFVAEKYIERAGAWVKSGCSLQPTIWSNMNEPPPPSTIVAMICADCIPRATGTNQELFECECPSY</sequence>
<dbReference type="SMART" id="SM00457">
    <property type="entry name" value="MACPF"/>
    <property type="match status" value="1"/>
</dbReference>
<name>A0A815A5R3_9BILA</name>
<feature type="chain" id="PRO_5032978113" description="MACPF domain-containing protein" evidence="1">
    <location>
        <begin position="21"/>
        <end position="496"/>
    </location>
</feature>
<dbReference type="EMBL" id="CAJNOV010006560">
    <property type="protein sequence ID" value="CAF1251011.1"/>
    <property type="molecule type" value="Genomic_DNA"/>
</dbReference>
<evidence type="ECO:0000313" key="4">
    <source>
        <dbReference type="Proteomes" id="UP000663855"/>
    </source>
</evidence>
<gene>
    <name evidence="3" type="ORF">CJN711_LOCUS14488</name>
</gene>
<dbReference type="InterPro" id="IPR020864">
    <property type="entry name" value="MACPF"/>
</dbReference>
<protein>
    <recommendedName>
        <fullName evidence="2">MACPF domain-containing protein</fullName>
    </recommendedName>
</protein>
<feature type="signal peptide" evidence="1">
    <location>
        <begin position="1"/>
        <end position="20"/>
    </location>
</feature>
<comment type="caution">
    <text evidence="3">The sequence shown here is derived from an EMBL/GenBank/DDBJ whole genome shotgun (WGS) entry which is preliminary data.</text>
</comment>
<organism evidence="3 4">
    <name type="scientific">Rotaria magnacalcarata</name>
    <dbReference type="NCBI Taxonomy" id="392030"/>
    <lineage>
        <taxon>Eukaryota</taxon>
        <taxon>Metazoa</taxon>
        <taxon>Spiralia</taxon>
        <taxon>Gnathifera</taxon>
        <taxon>Rotifera</taxon>
        <taxon>Eurotatoria</taxon>
        <taxon>Bdelloidea</taxon>
        <taxon>Philodinida</taxon>
        <taxon>Philodinidae</taxon>
        <taxon>Rotaria</taxon>
    </lineage>
</organism>
<proteinExistence type="predicted"/>
<keyword evidence="1" id="KW-0732">Signal</keyword>
<accession>A0A815A5R3</accession>
<dbReference type="AlphaFoldDB" id="A0A815A5R3"/>
<dbReference type="Pfam" id="PF01823">
    <property type="entry name" value="MACPF"/>
    <property type="match status" value="1"/>
</dbReference>
<reference evidence="3" key="1">
    <citation type="submission" date="2021-02" db="EMBL/GenBank/DDBJ databases">
        <authorList>
            <person name="Nowell W R."/>
        </authorList>
    </citation>
    <scope>NUCLEOTIDE SEQUENCE</scope>
</reference>
<evidence type="ECO:0000256" key="1">
    <source>
        <dbReference type="SAM" id="SignalP"/>
    </source>
</evidence>
<evidence type="ECO:0000259" key="2">
    <source>
        <dbReference type="PROSITE" id="PS51412"/>
    </source>
</evidence>
<dbReference type="PROSITE" id="PS51412">
    <property type="entry name" value="MACPF_2"/>
    <property type="match status" value="1"/>
</dbReference>
<feature type="domain" description="MACPF" evidence="2">
    <location>
        <begin position="19"/>
        <end position="340"/>
    </location>
</feature>
<dbReference type="Proteomes" id="UP000663855">
    <property type="component" value="Unassembled WGS sequence"/>
</dbReference>